<dbReference type="VEuPathDB" id="FungiDB:QG37_04518"/>
<evidence type="ECO:0000313" key="2">
    <source>
        <dbReference type="Proteomes" id="UP000037122"/>
    </source>
</evidence>
<sequence length="30" mass="3837">MGWTLWKFNEEEELFDFRKLGMRRAIFLWS</sequence>
<evidence type="ECO:0000313" key="1">
    <source>
        <dbReference type="EMBL" id="KND98622.1"/>
    </source>
</evidence>
<proteinExistence type="predicted"/>
<protein>
    <submittedName>
        <fullName evidence="1">Uncharacterized protein</fullName>
    </submittedName>
</protein>
<reference evidence="2" key="1">
    <citation type="journal article" date="2015" name="BMC Genomics">
        <title>Draft genome of a commonly misdiagnosed multidrug resistant pathogen Candida auris.</title>
        <authorList>
            <person name="Chatterjee S."/>
            <person name="Alampalli S.V."/>
            <person name="Nageshan R.K."/>
            <person name="Chettiar S.T."/>
            <person name="Joshi S."/>
            <person name="Tatu U.S."/>
        </authorList>
    </citation>
    <scope>NUCLEOTIDE SEQUENCE [LARGE SCALE GENOMIC DNA]</scope>
    <source>
        <strain evidence="2">6684</strain>
    </source>
</reference>
<dbReference type="AlphaFoldDB" id="A0A0L0NWR8"/>
<gene>
    <name evidence="1" type="ORF">QG37_04518</name>
</gene>
<name>A0A0L0NWR8_CANAR</name>
<dbReference type="EMBL" id="LGST01000031">
    <property type="protein sequence ID" value="KND98622.1"/>
    <property type="molecule type" value="Genomic_DNA"/>
</dbReference>
<dbReference type="Proteomes" id="UP000037122">
    <property type="component" value="Unassembled WGS sequence"/>
</dbReference>
<accession>A0A0L0NWR8</accession>
<comment type="caution">
    <text evidence="1">The sequence shown here is derived from an EMBL/GenBank/DDBJ whole genome shotgun (WGS) entry which is preliminary data.</text>
</comment>
<organism evidence="1 2">
    <name type="scientific">Candidozyma auris</name>
    <name type="common">Yeast</name>
    <name type="synonym">Candida auris</name>
    <dbReference type="NCBI Taxonomy" id="498019"/>
    <lineage>
        <taxon>Eukaryota</taxon>
        <taxon>Fungi</taxon>
        <taxon>Dikarya</taxon>
        <taxon>Ascomycota</taxon>
        <taxon>Saccharomycotina</taxon>
        <taxon>Pichiomycetes</taxon>
        <taxon>Metschnikowiaceae</taxon>
        <taxon>Candidozyma</taxon>
    </lineage>
</organism>